<sequence length="383" mass="38145">MADVCIGPAAFVCNLSSGAAGAAQGAASDYVLGGLGGSFISGAAQLGEMALAALDATTSIDLGASWFSANVAVVAAITLPVLVGLFVIQVLTSVLRHEPGGLVRAVVGVGKAVLGATIALGVTQLVLTAVDEICRYIAAAAGMTVAEAAARFFDFAALAQIAPALQLLLGLALMLGFILLWGVLLFRKAALILIVVFAPIAFAGSAWDQTRVWTRRWLELVAALVFSKVVIVVAFVIGASAFTGTGPTVPGHAEPAAGAGGLAGLSDALVGLLLLAIAIWAPWLTWRFVHWSGMEAAATMHSAVAANPISKVARGTATTGRYAAQQAVMSSVLGPGAAAAGAARGAAGSGAASGAAAANVAHLPTPRPATRAVPPAGSAKEQR</sequence>
<dbReference type="Proteomes" id="UP000565724">
    <property type="component" value="Unassembled WGS sequence"/>
</dbReference>
<feature type="transmembrane region" description="Helical" evidence="5">
    <location>
        <begin position="262"/>
        <end position="284"/>
    </location>
</feature>
<evidence type="ECO:0000313" key="6">
    <source>
        <dbReference type="EMBL" id="NUU15832.1"/>
    </source>
</evidence>
<comment type="caution">
    <text evidence="6">The sequence shown here is derived from an EMBL/GenBank/DDBJ whole genome shotgun (WGS) entry which is preliminary data.</text>
</comment>
<feature type="region of interest" description="Disordered" evidence="4">
    <location>
        <begin position="357"/>
        <end position="383"/>
    </location>
</feature>
<keyword evidence="3 5" id="KW-0472">Membrane</keyword>
<evidence type="ECO:0000256" key="5">
    <source>
        <dbReference type="SAM" id="Phobius"/>
    </source>
</evidence>
<feature type="transmembrane region" description="Helical" evidence="5">
    <location>
        <begin position="133"/>
        <end position="153"/>
    </location>
</feature>
<feature type="transmembrane region" description="Helical" evidence="5">
    <location>
        <begin position="71"/>
        <end position="95"/>
    </location>
</feature>
<reference evidence="6 7" key="1">
    <citation type="submission" date="2020-05" db="EMBL/GenBank/DDBJ databases">
        <title>Genome Sequencing of Type Strains.</title>
        <authorList>
            <person name="Lemaire J.F."/>
            <person name="Inderbitzin P."/>
            <person name="Gregorio O.A."/>
            <person name="Collins S.B."/>
            <person name="Wespe N."/>
            <person name="Knight-Connoni V."/>
        </authorList>
    </citation>
    <scope>NUCLEOTIDE SEQUENCE [LARGE SCALE GENOMIC DNA]</scope>
    <source>
        <strain evidence="6 7">ATCC 25174</strain>
    </source>
</reference>
<evidence type="ECO:0008006" key="8">
    <source>
        <dbReference type="Google" id="ProtNLM"/>
    </source>
</evidence>
<protein>
    <recommendedName>
        <fullName evidence="8">Conjugal transfer protein TrbL</fullName>
    </recommendedName>
</protein>
<accession>A0A7Y6DWC3</accession>
<organism evidence="6 7">
    <name type="scientific">Cellulomonas humilata</name>
    <dbReference type="NCBI Taxonomy" id="144055"/>
    <lineage>
        <taxon>Bacteria</taxon>
        <taxon>Bacillati</taxon>
        <taxon>Actinomycetota</taxon>
        <taxon>Actinomycetes</taxon>
        <taxon>Micrococcales</taxon>
        <taxon>Cellulomonadaceae</taxon>
        <taxon>Cellulomonas</taxon>
    </lineage>
</organism>
<dbReference type="EMBL" id="JABMCI010000035">
    <property type="protein sequence ID" value="NUU15832.1"/>
    <property type="molecule type" value="Genomic_DNA"/>
</dbReference>
<keyword evidence="1 5" id="KW-0812">Transmembrane</keyword>
<name>A0A7Y6DWC3_9CELL</name>
<feature type="transmembrane region" description="Helical" evidence="5">
    <location>
        <begin position="102"/>
        <end position="127"/>
    </location>
</feature>
<dbReference type="RefSeq" id="WP_175345740.1">
    <property type="nucleotide sequence ID" value="NZ_JABMCI010000035.1"/>
</dbReference>
<proteinExistence type="predicted"/>
<evidence type="ECO:0000256" key="4">
    <source>
        <dbReference type="SAM" id="MobiDB-lite"/>
    </source>
</evidence>
<gene>
    <name evidence="6" type="ORF">HP550_01025</name>
</gene>
<dbReference type="AlphaFoldDB" id="A0A7Y6DWC3"/>
<feature type="transmembrane region" description="Helical" evidence="5">
    <location>
        <begin position="220"/>
        <end position="242"/>
    </location>
</feature>
<feature type="transmembrane region" description="Helical" evidence="5">
    <location>
        <begin position="190"/>
        <end position="208"/>
    </location>
</feature>
<dbReference type="InterPro" id="IPR007688">
    <property type="entry name" value="Conjugal_tfr_TrbL/VirB6"/>
</dbReference>
<dbReference type="Pfam" id="PF04610">
    <property type="entry name" value="TrbL"/>
    <property type="match status" value="1"/>
</dbReference>
<feature type="transmembrane region" description="Helical" evidence="5">
    <location>
        <begin position="165"/>
        <end position="184"/>
    </location>
</feature>
<keyword evidence="2 5" id="KW-1133">Transmembrane helix</keyword>
<evidence type="ECO:0000256" key="3">
    <source>
        <dbReference type="ARBA" id="ARBA00023136"/>
    </source>
</evidence>
<evidence type="ECO:0000313" key="7">
    <source>
        <dbReference type="Proteomes" id="UP000565724"/>
    </source>
</evidence>
<evidence type="ECO:0000256" key="2">
    <source>
        <dbReference type="ARBA" id="ARBA00022989"/>
    </source>
</evidence>
<keyword evidence="7" id="KW-1185">Reference proteome</keyword>
<evidence type="ECO:0000256" key="1">
    <source>
        <dbReference type="ARBA" id="ARBA00022692"/>
    </source>
</evidence>